<organism evidence="4 5">
    <name type="scientific">Bauldia litoralis</name>
    <dbReference type="NCBI Taxonomy" id="665467"/>
    <lineage>
        <taxon>Bacteria</taxon>
        <taxon>Pseudomonadati</taxon>
        <taxon>Pseudomonadota</taxon>
        <taxon>Alphaproteobacteria</taxon>
        <taxon>Hyphomicrobiales</taxon>
        <taxon>Kaistiaceae</taxon>
        <taxon>Bauldia</taxon>
    </lineage>
</organism>
<dbReference type="RefSeq" id="WP_090881296.1">
    <property type="nucleotide sequence ID" value="NZ_FMXQ01000019.1"/>
</dbReference>
<dbReference type="OrthoDB" id="9795789at2"/>
<keyword evidence="2 4" id="KW-0418">Kinase</keyword>
<dbReference type="PROSITE" id="PS00584">
    <property type="entry name" value="PFKB_KINASES_2"/>
    <property type="match status" value="1"/>
</dbReference>
<keyword evidence="5" id="KW-1185">Reference proteome</keyword>
<reference evidence="4 5" key="1">
    <citation type="submission" date="2016-10" db="EMBL/GenBank/DDBJ databases">
        <authorList>
            <person name="de Groot N.N."/>
        </authorList>
    </citation>
    <scope>NUCLEOTIDE SEQUENCE [LARGE SCALE GENOMIC DNA]</scope>
    <source>
        <strain evidence="4 5">ATCC 35022</strain>
    </source>
</reference>
<keyword evidence="1" id="KW-0808">Transferase</keyword>
<dbReference type="InterPro" id="IPR029056">
    <property type="entry name" value="Ribokinase-like"/>
</dbReference>
<dbReference type="InterPro" id="IPR011611">
    <property type="entry name" value="PfkB_dom"/>
</dbReference>
<dbReference type="GO" id="GO:0016301">
    <property type="term" value="F:kinase activity"/>
    <property type="evidence" value="ECO:0007669"/>
    <property type="project" value="UniProtKB-KW"/>
</dbReference>
<dbReference type="EMBL" id="FMXQ01000019">
    <property type="protein sequence ID" value="SDB59015.1"/>
    <property type="molecule type" value="Genomic_DNA"/>
</dbReference>
<evidence type="ECO:0000259" key="3">
    <source>
        <dbReference type="Pfam" id="PF00294"/>
    </source>
</evidence>
<dbReference type="PANTHER" id="PTHR10584:SF157">
    <property type="entry name" value="SULFOFRUCTOSE KINASE"/>
    <property type="match status" value="1"/>
</dbReference>
<proteinExistence type="predicted"/>
<dbReference type="Gene3D" id="3.40.1190.20">
    <property type="match status" value="1"/>
</dbReference>
<evidence type="ECO:0000313" key="5">
    <source>
        <dbReference type="Proteomes" id="UP000199071"/>
    </source>
</evidence>
<protein>
    <submittedName>
        <fullName evidence="4">Sulfofructose kinase</fullName>
    </submittedName>
</protein>
<evidence type="ECO:0000256" key="1">
    <source>
        <dbReference type="ARBA" id="ARBA00022679"/>
    </source>
</evidence>
<dbReference type="Proteomes" id="UP000199071">
    <property type="component" value="Unassembled WGS sequence"/>
</dbReference>
<accession>A0A1G6EQ41</accession>
<dbReference type="AlphaFoldDB" id="A0A1G6EQ41"/>
<feature type="domain" description="Carbohydrate kinase PfkB" evidence="3">
    <location>
        <begin position="1"/>
        <end position="287"/>
    </location>
</feature>
<evidence type="ECO:0000256" key="2">
    <source>
        <dbReference type="ARBA" id="ARBA00022777"/>
    </source>
</evidence>
<sequence length="299" mass="31886">MASVLCVGIAVLDNMFAVERFPTEPTKVFAREFHQIGGGPASNAAATIAKLGGKATYWGRVGDDAIGARLIEELSEYEVDVGTVRRVPDRRTGVSAVVVDERGERMIFAFADRELDTDPSWLPDEIPDGVDVVLCDVRWPAASEKVMRKARARGLQVVLDADLTTDDAIARLIGYSTHAVFSSPALERLTGTRNIEAGLRAAQERTEGAVSVTLGAKGFAWIEGSDIRKIDSYSVPVVDTLAAGDVFHGAFALGIAEGMTIERAGRFAAAAAGLKCTRWGGRAGIPTRSELDDFMTAAA</sequence>
<dbReference type="GO" id="GO:0005829">
    <property type="term" value="C:cytosol"/>
    <property type="evidence" value="ECO:0007669"/>
    <property type="project" value="TreeGrafter"/>
</dbReference>
<dbReference type="InterPro" id="IPR002173">
    <property type="entry name" value="Carboh/pur_kinase_PfkB_CS"/>
</dbReference>
<gene>
    <name evidence="4" type="ORF">SAMN02982931_04757</name>
</gene>
<evidence type="ECO:0000313" key="4">
    <source>
        <dbReference type="EMBL" id="SDB59015.1"/>
    </source>
</evidence>
<dbReference type="PANTHER" id="PTHR10584">
    <property type="entry name" value="SUGAR KINASE"/>
    <property type="match status" value="1"/>
</dbReference>
<name>A0A1G6EQ41_9HYPH</name>
<dbReference type="SUPFAM" id="SSF53613">
    <property type="entry name" value="Ribokinase-like"/>
    <property type="match status" value="1"/>
</dbReference>
<dbReference type="Pfam" id="PF00294">
    <property type="entry name" value="PfkB"/>
    <property type="match status" value="1"/>
</dbReference>
<dbReference type="STRING" id="665467.SAMN02982931_04757"/>